<dbReference type="Proteomes" id="UP000219897">
    <property type="component" value="Unassembled WGS sequence"/>
</dbReference>
<evidence type="ECO:0000313" key="1">
    <source>
        <dbReference type="EMBL" id="PER42596.1"/>
    </source>
</evidence>
<dbReference type="RefSeq" id="WP_098223298.1">
    <property type="nucleotide sequence ID" value="NZ_NTVJ01000137.1"/>
</dbReference>
<gene>
    <name evidence="1" type="ORF">CN495_32475</name>
</gene>
<accession>A0ABD6SAG1</accession>
<comment type="caution">
    <text evidence="1">The sequence shown here is derived from an EMBL/GenBank/DDBJ whole genome shotgun (WGS) entry which is preliminary data.</text>
</comment>
<evidence type="ECO:0000313" key="2">
    <source>
        <dbReference type="Proteomes" id="UP000219897"/>
    </source>
</evidence>
<reference evidence="1 2" key="1">
    <citation type="submission" date="2017-09" db="EMBL/GenBank/DDBJ databases">
        <title>Large-scale bioinformatics analysis of Bacillus genomes uncovers conserved roles of natural products in bacterial physiology.</title>
        <authorList>
            <consortium name="Agbiome Team Llc"/>
            <person name="Bleich R.M."/>
            <person name="Kirk G.J."/>
            <person name="Santa Maria K.C."/>
            <person name="Allen S.E."/>
            <person name="Farag S."/>
            <person name="Shank E.A."/>
            <person name="Bowers A."/>
        </authorList>
    </citation>
    <scope>NUCLEOTIDE SEQUENCE [LARGE SCALE GENOMIC DNA]</scope>
    <source>
        <strain evidence="1 2">AFS005140</strain>
    </source>
</reference>
<protein>
    <submittedName>
        <fullName evidence="1">Uncharacterized protein</fullName>
    </submittedName>
</protein>
<dbReference type="EMBL" id="NTYF01000190">
    <property type="protein sequence ID" value="PER42596.1"/>
    <property type="molecule type" value="Genomic_DNA"/>
</dbReference>
<dbReference type="AlphaFoldDB" id="A0ABD6SAG1"/>
<name>A0ABD6SAG1_BACTU</name>
<organism evidence="1 2">
    <name type="scientific">Bacillus thuringiensis</name>
    <dbReference type="NCBI Taxonomy" id="1428"/>
    <lineage>
        <taxon>Bacteria</taxon>
        <taxon>Bacillati</taxon>
        <taxon>Bacillota</taxon>
        <taxon>Bacilli</taxon>
        <taxon>Bacillales</taxon>
        <taxon>Bacillaceae</taxon>
        <taxon>Bacillus</taxon>
        <taxon>Bacillus cereus group</taxon>
    </lineage>
</organism>
<proteinExistence type="predicted"/>
<sequence>MKMLNPFLEYKINETTIEFKEKYGSGTSFLKINNKAGYSIDEIIGNEQLQKKVNLKLNYSFVNKSLEEYTLYEMLLKHVEDSNPHVDKNVLSKFLLWNVKKTKIEVLNFTKNKVLENRIKDYFSSLNGAEYTIFIVIGSNENLELKQLNNLIQGKGAAFFYKIKKNQINIIGPFFEIEDRRKDLFYKLHSLYKEAQPVLRINKQEEYFSRGIDEVIIDSSIAGLVDYFSDYITEESPFFNRFFEINDQQVILYEKIPIKK</sequence>